<sequence>MGLESWAKKWNPPESTSETVGQKLRNFISPPPPIRNQIIQAVYRIQGQISKLDYSLAKLQSYDKMLFEKVVNSLVEGDKSKATMYANELAEVRKMAKVIITVRYALERVRLRLETAMVFGDVNATLAPAIVALKQVAGHLKGMMPDVFTELMEVDESLQAAMMQMTAHVPIALDNAYVSEEASKILKDASIVAEQRLKEHFPDLPSFEKVAAQGERTSEGNGK</sequence>
<dbReference type="Proteomes" id="UP000291213">
    <property type="component" value="Unassembled WGS sequence"/>
</dbReference>
<evidence type="ECO:0000313" key="1">
    <source>
        <dbReference type="EMBL" id="GBF09601.1"/>
    </source>
</evidence>
<name>A0A401HAW4_AERPX</name>
<dbReference type="RefSeq" id="WP_131160551.1">
    <property type="nucleotide sequence ID" value="NZ_BDMD01000078.1"/>
</dbReference>
<comment type="caution">
    <text evidence="1">The sequence shown here is derived from an EMBL/GenBank/DDBJ whole genome shotgun (WGS) entry which is preliminary data.</text>
</comment>
<dbReference type="EMBL" id="BDMD01000078">
    <property type="protein sequence ID" value="GBF09601.1"/>
    <property type="molecule type" value="Genomic_DNA"/>
</dbReference>
<accession>A0A401HAW4</accession>
<dbReference type="Gene3D" id="6.10.140.1230">
    <property type="match status" value="1"/>
</dbReference>
<protein>
    <submittedName>
        <fullName evidence="1">Uncharacterized protein</fullName>
    </submittedName>
</protein>
<dbReference type="AlphaFoldDB" id="A0A401HAW4"/>
<evidence type="ECO:0000313" key="2">
    <source>
        <dbReference type="Proteomes" id="UP000291213"/>
    </source>
</evidence>
<gene>
    <name evidence="1" type="ORF">apy_13260</name>
</gene>
<organism evidence="1 2">
    <name type="scientific">Aeropyrum pernix</name>
    <dbReference type="NCBI Taxonomy" id="56636"/>
    <lineage>
        <taxon>Archaea</taxon>
        <taxon>Thermoproteota</taxon>
        <taxon>Thermoprotei</taxon>
        <taxon>Desulfurococcales</taxon>
        <taxon>Desulfurococcaceae</taxon>
        <taxon>Aeropyrum</taxon>
    </lineage>
</organism>
<reference evidence="1 2" key="1">
    <citation type="submission" date="2017-02" db="EMBL/GenBank/DDBJ databases">
        <title>isolation and characterization of a novel temperate virus Aeropyrum globular virus 1 infecting hyperthermophilic archaeon Aeropyrum.</title>
        <authorList>
            <person name="Yumiya M."/>
            <person name="Yoshida T."/>
            <person name="Sako Y."/>
        </authorList>
    </citation>
    <scope>NUCLEOTIDE SEQUENCE [LARGE SCALE GENOMIC DNA]</scope>
    <source>
        <strain evidence="1 2">YK1-12-2013</strain>
    </source>
</reference>
<dbReference type="OrthoDB" id="2392at2157"/>
<proteinExistence type="predicted"/>